<keyword evidence="2" id="KW-0489">Methyltransferase</keyword>
<gene>
    <name evidence="2" type="ORF">GCM10017567_12810</name>
</gene>
<dbReference type="InterPro" id="IPR050508">
    <property type="entry name" value="Methyltransf_Superfamily"/>
</dbReference>
<accession>A0ABQ3K1R1</accession>
<dbReference type="Pfam" id="PF08241">
    <property type="entry name" value="Methyltransf_11"/>
    <property type="match status" value="1"/>
</dbReference>
<evidence type="ECO:0000313" key="2">
    <source>
        <dbReference type="EMBL" id="GHF99335.1"/>
    </source>
</evidence>
<evidence type="ECO:0000259" key="1">
    <source>
        <dbReference type="Pfam" id="PF08241"/>
    </source>
</evidence>
<dbReference type="CDD" id="cd02440">
    <property type="entry name" value="AdoMet_MTases"/>
    <property type="match status" value="1"/>
</dbReference>
<sequence>MAWPVGDIGWQRIGYRSLARVPSVDGMPMNLIHRRICSSEKWAATVEERLTPWLARHDLGDDVLEIGPGFGATTKVLLKAVPKLTVLEIDPASTALLREKFGTRADVVEGSGAEMPFESGRFSAVVCFTMLHHVPTTALQDAIFAEAARVLRPGGKFCGSDGQLNLRFRLLHIGDTMNVIDPATFPARLEKAGFEQVDVQVEPKQLVIFSATKLVSGKAG</sequence>
<dbReference type="GO" id="GO:0032259">
    <property type="term" value="P:methylation"/>
    <property type="evidence" value="ECO:0007669"/>
    <property type="project" value="UniProtKB-KW"/>
</dbReference>
<dbReference type="SUPFAM" id="SSF53335">
    <property type="entry name" value="S-adenosyl-L-methionine-dependent methyltransferases"/>
    <property type="match status" value="1"/>
</dbReference>
<reference evidence="3" key="1">
    <citation type="journal article" date="2019" name="Int. J. Syst. Evol. Microbiol.">
        <title>The Global Catalogue of Microorganisms (GCM) 10K type strain sequencing project: providing services to taxonomists for standard genome sequencing and annotation.</title>
        <authorList>
            <consortium name="The Broad Institute Genomics Platform"/>
            <consortium name="The Broad Institute Genome Sequencing Center for Infectious Disease"/>
            <person name="Wu L."/>
            <person name="Ma J."/>
        </authorList>
    </citation>
    <scope>NUCLEOTIDE SEQUENCE [LARGE SCALE GENOMIC DNA]</scope>
    <source>
        <strain evidence="3">CGMCC 4.7680</strain>
    </source>
</reference>
<dbReference type="PANTHER" id="PTHR42912">
    <property type="entry name" value="METHYLTRANSFERASE"/>
    <property type="match status" value="1"/>
</dbReference>
<dbReference type="PANTHER" id="PTHR42912:SF93">
    <property type="entry name" value="N6-ADENOSINE-METHYLTRANSFERASE TMT1A"/>
    <property type="match status" value="1"/>
</dbReference>
<dbReference type="Gene3D" id="3.40.50.150">
    <property type="entry name" value="Vaccinia Virus protein VP39"/>
    <property type="match status" value="1"/>
</dbReference>
<name>A0ABQ3K1R1_9PSEU</name>
<dbReference type="InterPro" id="IPR029063">
    <property type="entry name" value="SAM-dependent_MTases_sf"/>
</dbReference>
<organism evidence="2 3">
    <name type="scientific">Amycolatopsis bullii</name>
    <dbReference type="NCBI Taxonomy" id="941987"/>
    <lineage>
        <taxon>Bacteria</taxon>
        <taxon>Bacillati</taxon>
        <taxon>Actinomycetota</taxon>
        <taxon>Actinomycetes</taxon>
        <taxon>Pseudonocardiales</taxon>
        <taxon>Pseudonocardiaceae</taxon>
        <taxon>Amycolatopsis</taxon>
    </lineage>
</organism>
<dbReference type="InterPro" id="IPR013216">
    <property type="entry name" value="Methyltransf_11"/>
</dbReference>
<proteinExistence type="predicted"/>
<feature type="domain" description="Methyltransferase type 11" evidence="1">
    <location>
        <begin position="64"/>
        <end position="158"/>
    </location>
</feature>
<dbReference type="Proteomes" id="UP000649955">
    <property type="component" value="Unassembled WGS sequence"/>
</dbReference>
<protein>
    <submittedName>
        <fullName evidence="2">Methyltransferase type 11</fullName>
    </submittedName>
</protein>
<dbReference type="GO" id="GO:0008168">
    <property type="term" value="F:methyltransferase activity"/>
    <property type="evidence" value="ECO:0007669"/>
    <property type="project" value="UniProtKB-KW"/>
</dbReference>
<dbReference type="EMBL" id="BNAW01000003">
    <property type="protein sequence ID" value="GHF99335.1"/>
    <property type="molecule type" value="Genomic_DNA"/>
</dbReference>
<comment type="caution">
    <text evidence="2">The sequence shown here is derived from an EMBL/GenBank/DDBJ whole genome shotgun (WGS) entry which is preliminary data.</text>
</comment>
<evidence type="ECO:0000313" key="3">
    <source>
        <dbReference type="Proteomes" id="UP000649955"/>
    </source>
</evidence>
<keyword evidence="3" id="KW-1185">Reference proteome</keyword>
<keyword evidence="2" id="KW-0808">Transferase</keyword>